<keyword evidence="1" id="KW-0813">Transport</keyword>
<organism evidence="5 6">
    <name type="scientific">Thermanaeromonas toyohensis ToBE</name>
    <dbReference type="NCBI Taxonomy" id="698762"/>
    <lineage>
        <taxon>Bacteria</taxon>
        <taxon>Bacillati</taxon>
        <taxon>Bacillota</taxon>
        <taxon>Clostridia</taxon>
        <taxon>Neomoorellales</taxon>
        <taxon>Neomoorellaceae</taxon>
        <taxon>Thermanaeromonas</taxon>
    </lineage>
</organism>
<keyword evidence="6" id="KW-1185">Reference proteome</keyword>
<dbReference type="GO" id="GO:0005886">
    <property type="term" value="C:plasma membrane"/>
    <property type="evidence" value="ECO:0007669"/>
    <property type="project" value="TreeGrafter"/>
</dbReference>
<dbReference type="Pfam" id="PF00005">
    <property type="entry name" value="ABC_tran"/>
    <property type="match status" value="1"/>
</dbReference>
<dbReference type="GO" id="GO:0005524">
    <property type="term" value="F:ATP binding"/>
    <property type="evidence" value="ECO:0007669"/>
    <property type="project" value="UniProtKB-KW"/>
</dbReference>
<feature type="domain" description="ABC transporter" evidence="4">
    <location>
        <begin position="4"/>
        <end position="250"/>
    </location>
</feature>
<gene>
    <name evidence="5" type="ORF">SAMN00808754_0544</name>
</gene>
<evidence type="ECO:0000259" key="4">
    <source>
        <dbReference type="PROSITE" id="PS50893"/>
    </source>
</evidence>
<evidence type="ECO:0000256" key="3">
    <source>
        <dbReference type="ARBA" id="ARBA00022840"/>
    </source>
</evidence>
<evidence type="ECO:0000256" key="1">
    <source>
        <dbReference type="ARBA" id="ARBA00022448"/>
    </source>
</evidence>
<name>A0A1W1VG33_9FIRM</name>
<reference evidence="5 6" key="1">
    <citation type="submission" date="2017-04" db="EMBL/GenBank/DDBJ databases">
        <authorList>
            <person name="Afonso C.L."/>
            <person name="Miller P.J."/>
            <person name="Scott M.A."/>
            <person name="Spackman E."/>
            <person name="Goraichik I."/>
            <person name="Dimitrov K.M."/>
            <person name="Suarez D.L."/>
            <person name="Swayne D.E."/>
        </authorList>
    </citation>
    <scope>NUCLEOTIDE SEQUENCE [LARGE SCALE GENOMIC DNA]</scope>
    <source>
        <strain evidence="5 6">ToBE</strain>
    </source>
</reference>
<evidence type="ECO:0000313" key="6">
    <source>
        <dbReference type="Proteomes" id="UP000192569"/>
    </source>
</evidence>
<dbReference type="Pfam" id="PF12399">
    <property type="entry name" value="BCA_ABC_TP_C"/>
    <property type="match status" value="1"/>
</dbReference>
<dbReference type="PANTHER" id="PTHR45772">
    <property type="entry name" value="CONSERVED COMPONENT OF ABC TRANSPORTER FOR NATURAL AMINO ACIDS-RELATED"/>
    <property type="match status" value="1"/>
</dbReference>
<dbReference type="OrthoDB" id="9779136at2"/>
<sequence length="259" mass="28632">METLKVENLEIRFGGLVAINSLSFETREKEILSIIGPNGAGKTTLFNAITGFLKPARGKIFWRDIDITGFPPYRVTELGIARTFQKRSFFPALTVLENVLLGCHLKNSVSLGEALLKYPALKKEQYAKEYAMELLDFVGLKGKEYLLACNLPYGEQRLLGIAIALASKPKLLLLDEPCAGSNPAESQNITRLIENIKHMGITVILVEHHMRVVMSISDRIIVLSSGEKLAEGSAKEIQDNPKVIEAYLGRKSEGNGLFT</sequence>
<dbReference type="Proteomes" id="UP000192569">
    <property type="component" value="Chromosome I"/>
</dbReference>
<evidence type="ECO:0000256" key="2">
    <source>
        <dbReference type="ARBA" id="ARBA00022741"/>
    </source>
</evidence>
<dbReference type="SMART" id="SM00382">
    <property type="entry name" value="AAA"/>
    <property type="match status" value="1"/>
</dbReference>
<dbReference type="InterPro" id="IPR032823">
    <property type="entry name" value="BCA_ABC_TP_C"/>
</dbReference>
<dbReference type="PANTHER" id="PTHR45772:SF9">
    <property type="entry name" value="CONSERVED COMPONENT OF ABC TRANSPORTER FOR NATURAL AMINO ACIDS"/>
    <property type="match status" value="1"/>
</dbReference>
<dbReference type="Gene3D" id="3.40.50.300">
    <property type="entry name" value="P-loop containing nucleotide triphosphate hydrolases"/>
    <property type="match status" value="1"/>
</dbReference>
<dbReference type="InterPro" id="IPR003593">
    <property type="entry name" value="AAA+_ATPase"/>
</dbReference>
<evidence type="ECO:0000313" key="5">
    <source>
        <dbReference type="EMBL" id="SMB91924.1"/>
    </source>
</evidence>
<dbReference type="InterPro" id="IPR003439">
    <property type="entry name" value="ABC_transporter-like_ATP-bd"/>
</dbReference>
<keyword evidence="2" id="KW-0547">Nucleotide-binding</keyword>
<dbReference type="AlphaFoldDB" id="A0A1W1VG33"/>
<dbReference type="InterPro" id="IPR027417">
    <property type="entry name" value="P-loop_NTPase"/>
</dbReference>
<dbReference type="FunFam" id="3.40.50.300:FF:000421">
    <property type="entry name" value="Branched-chain amino acid ABC transporter ATP-binding protein"/>
    <property type="match status" value="1"/>
</dbReference>
<dbReference type="InterPro" id="IPR051120">
    <property type="entry name" value="ABC_AA/LPS_Transport"/>
</dbReference>
<protein>
    <submittedName>
        <fullName evidence="5">Amino acid/amide ABC transporter ATP-binding protein 1, HAAT family</fullName>
    </submittedName>
</protein>
<dbReference type="GO" id="GO:0016887">
    <property type="term" value="F:ATP hydrolysis activity"/>
    <property type="evidence" value="ECO:0007669"/>
    <property type="project" value="InterPro"/>
</dbReference>
<dbReference type="CDD" id="cd03219">
    <property type="entry name" value="ABC_Mj1267_LivG_branched"/>
    <property type="match status" value="1"/>
</dbReference>
<dbReference type="STRING" id="698762.SAMN00808754_0544"/>
<keyword evidence="3 5" id="KW-0067">ATP-binding</keyword>
<proteinExistence type="predicted"/>
<dbReference type="EMBL" id="LT838272">
    <property type="protein sequence ID" value="SMB91924.1"/>
    <property type="molecule type" value="Genomic_DNA"/>
</dbReference>
<dbReference type="SUPFAM" id="SSF52540">
    <property type="entry name" value="P-loop containing nucleoside triphosphate hydrolases"/>
    <property type="match status" value="1"/>
</dbReference>
<dbReference type="PROSITE" id="PS50893">
    <property type="entry name" value="ABC_TRANSPORTER_2"/>
    <property type="match status" value="1"/>
</dbReference>
<accession>A0A1W1VG33</accession>
<dbReference type="RefSeq" id="WP_084663802.1">
    <property type="nucleotide sequence ID" value="NZ_LT838272.1"/>
</dbReference>